<protein>
    <submittedName>
        <fullName evidence="2">NAD-glutamate dehydrogenase</fullName>
    </submittedName>
</protein>
<sequence length="287" mass="31462">PLRREIVATLLVNEMVDHAGISYAFRLGEELAAGVADAVRAFAVSTAVFDLPGLWAQARHPDVPVAVADRIVLDSRRLLDRASRWFLTNRPQPLAVGAETTRFAATIQQLREHLNALLCGRECDVVAARAEALMAQGAPAELARRSAELTYGFGLLDVVELTELSERDREPREPREVAELYYALSEHLGIDLALTSVTALERGDRWHQLARLALRDDLYGSLRAITLDALREAAPGTPVTEAIAQWERANASRLVRARAALHEIGTAGQLDLATLSVVSRQLRGLAR</sequence>
<dbReference type="Proteomes" id="UP000820669">
    <property type="component" value="Unassembled WGS sequence"/>
</dbReference>
<organism evidence="2 3">
    <name type="scientific">Pseudonocardia acidicola</name>
    <dbReference type="NCBI Taxonomy" id="2724939"/>
    <lineage>
        <taxon>Bacteria</taxon>
        <taxon>Bacillati</taxon>
        <taxon>Actinomycetota</taxon>
        <taxon>Actinomycetes</taxon>
        <taxon>Pseudonocardiales</taxon>
        <taxon>Pseudonocardiaceae</taxon>
        <taxon>Pseudonocardia</taxon>
    </lineage>
</organism>
<dbReference type="PANTHER" id="PTHR43403">
    <property type="entry name" value="NAD-SPECIFIC GLUTAMATE DEHYDROGENASE"/>
    <property type="match status" value="1"/>
</dbReference>
<reference evidence="2 3" key="1">
    <citation type="submission" date="2020-04" db="EMBL/GenBank/DDBJ databases">
        <authorList>
            <person name="Klaysubun C."/>
            <person name="Duangmal K."/>
            <person name="Lipun K."/>
        </authorList>
    </citation>
    <scope>NUCLEOTIDE SEQUENCE [LARGE SCALE GENOMIC DNA]</scope>
    <source>
        <strain evidence="2 3">K10HN5</strain>
    </source>
</reference>
<name>A0ABX1SM07_9PSEU</name>
<keyword evidence="3" id="KW-1185">Reference proteome</keyword>
<evidence type="ECO:0000259" key="1">
    <source>
        <dbReference type="Pfam" id="PF21074"/>
    </source>
</evidence>
<evidence type="ECO:0000313" key="3">
    <source>
        <dbReference type="Proteomes" id="UP000820669"/>
    </source>
</evidence>
<dbReference type="InterPro" id="IPR048381">
    <property type="entry name" value="GDH_C"/>
</dbReference>
<feature type="non-terminal residue" evidence="2">
    <location>
        <position position="1"/>
    </location>
</feature>
<dbReference type="InterPro" id="IPR007780">
    <property type="entry name" value="NAD_Glu_DH_bac"/>
</dbReference>
<evidence type="ECO:0000313" key="2">
    <source>
        <dbReference type="EMBL" id="NMI01462.1"/>
    </source>
</evidence>
<dbReference type="PANTHER" id="PTHR43403:SF1">
    <property type="entry name" value="NAD-SPECIFIC GLUTAMATE DEHYDROGENASE"/>
    <property type="match status" value="1"/>
</dbReference>
<comment type="caution">
    <text evidence="2">The sequence shown here is derived from an EMBL/GenBank/DDBJ whole genome shotgun (WGS) entry which is preliminary data.</text>
</comment>
<accession>A0ABX1SM07</accession>
<feature type="domain" description="NAD-specific glutamate dehydrogenase C-terminal" evidence="1">
    <location>
        <begin position="1"/>
        <end position="283"/>
    </location>
</feature>
<gene>
    <name evidence="2" type="ORF">HF526_29825</name>
</gene>
<dbReference type="EMBL" id="JAAXLA010000085">
    <property type="protein sequence ID" value="NMI01462.1"/>
    <property type="molecule type" value="Genomic_DNA"/>
</dbReference>
<dbReference type="Pfam" id="PF21074">
    <property type="entry name" value="GDH_C"/>
    <property type="match status" value="1"/>
</dbReference>
<proteinExistence type="predicted"/>